<keyword evidence="5" id="KW-1185">Reference proteome</keyword>
<organism evidence="4 5">
    <name type="scientific">Nitrospira lenta</name>
    <dbReference type="NCBI Taxonomy" id="1436998"/>
    <lineage>
        <taxon>Bacteria</taxon>
        <taxon>Pseudomonadati</taxon>
        <taxon>Nitrospirota</taxon>
        <taxon>Nitrospiria</taxon>
        <taxon>Nitrospirales</taxon>
        <taxon>Nitrospiraceae</taxon>
        <taxon>Nitrospira</taxon>
    </lineage>
</organism>
<reference evidence="5" key="1">
    <citation type="submission" date="2018-04" db="EMBL/GenBank/DDBJ databases">
        <authorList>
            <person name="Lucker S."/>
            <person name="Sakoula D."/>
        </authorList>
    </citation>
    <scope>NUCLEOTIDE SEQUENCE [LARGE SCALE GENOMIC DNA]</scope>
</reference>
<dbReference type="GO" id="GO:0000160">
    <property type="term" value="P:phosphorelay signal transduction system"/>
    <property type="evidence" value="ECO:0007669"/>
    <property type="project" value="InterPro"/>
</dbReference>
<keyword evidence="1 2" id="KW-0597">Phosphoprotein</keyword>
<feature type="domain" description="Response regulatory" evidence="3">
    <location>
        <begin position="20"/>
        <end position="133"/>
    </location>
</feature>
<dbReference type="RefSeq" id="WP_181416803.1">
    <property type="nucleotide sequence ID" value="NZ_OUNR01000016.1"/>
</dbReference>
<accession>A0A330L6M8</accession>
<dbReference type="Proteomes" id="UP000248168">
    <property type="component" value="Unassembled WGS sequence"/>
</dbReference>
<sequence>MNGSKMAQSVEAGKPAESGKVLVVDDDPAVCHVTGQMLELHGYQVLYAENGEQALALFDDQSDQISILVADIVMPKMSGPQLAHLLRIQRPELPVLFVSGLVSYANFEGVMGGWMLKKPYSPSILVSKVRAVLAAFESKSRVVSSPAGTGQCAIQPAGL</sequence>
<dbReference type="InParanoid" id="A0A330L6M8"/>
<name>A0A330L6M8_9BACT</name>
<evidence type="ECO:0000259" key="3">
    <source>
        <dbReference type="PROSITE" id="PS50110"/>
    </source>
</evidence>
<dbReference type="SMART" id="SM00448">
    <property type="entry name" value="REC"/>
    <property type="match status" value="1"/>
</dbReference>
<feature type="modified residue" description="4-aspartylphosphate" evidence="2">
    <location>
        <position position="71"/>
    </location>
</feature>
<dbReference type="InterPro" id="IPR001789">
    <property type="entry name" value="Sig_transdc_resp-reg_receiver"/>
</dbReference>
<dbReference type="PANTHER" id="PTHR44591:SF21">
    <property type="entry name" value="TWO-COMPONENT RESPONSE REGULATOR"/>
    <property type="match status" value="1"/>
</dbReference>
<protein>
    <submittedName>
        <fullName evidence="4">PAS domain S-box</fullName>
    </submittedName>
</protein>
<evidence type="ECO:0000256" key="1">
    <source>
        <dbReference type="ARBA" id="ARBA00022553"/>
    </source>
</evidence>
<dbReference type="PANTHER" id="PTHR44591">
    <property type="entry name" value="STRESS RESPONSE REGULATOR PROTEIN 1"/>
    <property type="match status" value="1"/>
</dbReference>
<evidence type="ECO:0000313" key="4">
    <source>
        <dbReference type="EMBL" id="SPP65378.1"/>
    </source>
</evidence>
<dbReference type="AlphaFoldDB" id="A0A330L6M8"/>
<dbReference type="Pfam" id="PF00072">
    <property type="entry name" value="Response_reg"/>
    <property type="match status" value="1"/>
</dbReference>
<dbReference type="EMBL" id="OUNR01000016">
    <property type="protein sequence ID" value="SPP65378.1"/>
    <property type="molecule type" value="Genomic_DNA"/>
</dbReference>
<evidence type="ECO:0000313" key="5">
    <source>
        <dbReference type="Proteomes" id="UP000248168"/>
    </source>
</evidence>
<dbReference type="InterPro" id="IPR050595">
    <property type="entry name" value="Bact_response_regulator"/>
</dbReference>
<gene>
    <name evidence="4" type="ORF">NITLEN_30292</name>
</gene>
<dbReference type="PROSITE" id="PS50110">
    <property type="entry name" value="RESPONSE_REGULATORY"/>
    <property type="match status" value="1"/>
</dbReference>
<evidence type="ECO:0000256" key="2">
    <source>
        <dbReference type="PROSITE-ProRule" id="PRU00169"/>
    </source>
</evidence>
<dbReference type="Gene3D" id="3.40.50.2300">
    <property type="match status" value="1"/>
</dbReference>
<proteinExistence type="predicted"/>
<dbReference type="InterPro" id="IPR011006">
    <property type="entry name" value="CheY-like_superfamily"/>
</dbReference>
<dbReference type="SUPFAM" id="SSF52172">
    <property type="entry name" value="CheY-like"/>
    <property type="match status" value="1"/>
</dbReference>